<dbReference type="Proteomes" id="UP000886289">
    <property type="component" value="Unassembled WGS sequence"/>
</dbReference>
<dbReference type="GO" id="GO:0015628">
    <property type="term" value="P:protein secretion by the type II secretion system"/>
    <property type="evidence" value="ECO:0007669"/>
    <property type="project" value="TreeGrafter"/>
</dbReference>
<dbReference type="Gene3D" id="1.10.150.320">
    <property type="entry name" value="Photosystem II 12 kDa extrinsic protein"/>
    <property type="match status" value="1"/>
</dbReference>
<comment type="caution">
    <text evidence="2">The sequence shown here is derived from an EMBL/GenBank/DDBJ whole genome shotgun (WGS) entry which is preliminary data.</text>
</comment>
<dbReference type="NCBIfam" id="TIGR00426">
    <property type="entry name" value="competence protein ComEA helix-hairpin-helix repeat region"/>
    <property type="match status" value="1"/>
</dbReference>
<organism evidence="2">
    <name type="scientific">Desulfofervidus auxilii</name>
    <dbReference type="NCBI Taxonomy" id="1621989"/>
    <lineage>
        <taxon>Bacteria</taxon>
        <taxon>Pseudomonadati</taxon>
        <taxon>Thermodesulfobacteriota</taxon>
        <taxon>Candidatus Desulfofervidia</taxon>
        <taxon>Candidatus Desulfofervidales</taxon>
        <taxon>Candidatus Desulfofervidaceae</taxon>
        <taxon>Candidatus Desulfofervidus</taxon>
    </lineage>
</organism>
<feature type="domain" description="Helix-hairpin-helix DNA-binding motif class 1" evidence="1">
    <location>
        <begin position="34"/>
        <end position="53"/>
    </location>
</feature>
<dbReference type="GO" id="GO:0015627">
    <property type="term" value="C:type II protein secretion system complex"/>
    <property type="evidence" value="ECO:0007669"/>
    <property type="project" value="TreeGrafter"/>
</dbReference>
<dbReference type="GO" id="GO:0003677">
    <property type="term" value="F:DNA binding"/>
    <property type="evidence" value="ECO:0007669"/>
    <property type="project" value="UniProtKB-KW"/>
</dbReference>
<dbReference type="SMART" id="SM00278">
    <property type="entry name" value="HhH1"/>
    <property type="match status" value="2"/>
</dbReference>
<proteinExistence type="predicted"/>
<protein>
    <submittedName>
        <fullName evidence="2">ComEA family DNA-binding protein</fullName>
    </submittedName>
</protein>
<dbReference type="PANTHER" id="PTHR21180">
    <property type="entry name" value="ENDONUCLEASE/EXONUCLEASE/PHOSPHATASE FAMILY DOMAIN-CONTAINING PROTEIN 1"/>
    <property type="match status" value="1"/>
</dbReference>
<keyword evidence="2" id="KW-0238">DNA-binding</keyword>
<sequence length="88" mass="10207">MRYVLITFTLFFFVISFALIGAQQKIDINTATIEQLESLPGIGPVIAKRIIDYREKYGPFKKIEDIMQVKGIGRKRFEKIKDLITIKK</sequence>
<dbReference type="InterPro" id="IPR010994">
    <property type="entry name" value="RuvA_2-like"/>
</dbReference>
<dbReference type="EMBL" id="DRBS01000173">
    <property type="protein sequence ID" value="HDD44098.1"/>
    <property type="molecule type" value="Genomic_DNA"/>
</dbReference>
<dbReference type="SUPFAM" id="SSF47781">
    <property type="entry name" value="RuvA domain 2-like"/>
    <property type="match status" value="1"/>
</dbReference>
<reference evidence="2" key="1">
    <citation type="journal article" date="2020" name="mSystems">
        <title>Genome- and Community-Level Interaction Insights into Carbon Utilization and Element Cycling Functions of Hydrothermarchaeota in Hydrothermal Sediment.</title>
        <authorList>
            <person name="Zhou Z."/>
            <person name="Liu Y."/>
            <person name="Xu W."/>
            <person name="Pan J."/>
            <person name="Luo Z.H."/>
            <person name="Li M."/>
        </authorList>
    </citation>
    <scope>NUCLEOTIDE SEQUENCE [LARGE SCALE GENOMIC DNA]</scope>
    <source>
        <strain evidence="2">HyVt-233</strain>
    </source>
</reference>
<evidence type="ECO:0000259" key="1">
    <source>
        <dbReference type="SMART" id="SM00278"/>
    </source>
</evidence>
<evidence type="ECO:0000313" key="2">
    <source>
        <dbReference type="EMBL" id="HDD44098.1"/>
    </source>
</evidence>
<dbReference type="AlphaFoldDB" id="A0A7C0Y4A9"/>
<gene>
    <name evidence="2" type="ORF">ENG63_04465</name>
</gene>
<dbReference type="InterPro" id="IPR003583">
    <property type="entry name" value="Hlx-hairpin-Hlx_DNA-bd_motif"/>
</dbReference>
<dbReference type="InterPro" id="IPR051675">
    <property type="entry name" value="Endo/Exo/Phosphatase_dom_1"/>
</dbReference>
<accession>A0A7C0Y4A9</accession>
<dbReference type="PANTHER" id="PTHR21180:SF32">
    <property type="entry name" value="ENDONUCLEASE_EXONUCLEASE_PHOSPHATASE FAMILY DOMAIN-CONTAINING PROTEIN 1"/>
    <property type="match status" value="1"/>
</dbReference>
<dbReference type="InterPro" id="IPR004509">
    <property type="entry name" value="Competence_ComEA_HhH"/>
</dbReference>
<dbReference type="Pfam" id="PF12836">
    <property type="entry name" value="HHH_3"/>
    <property type="match status" value="1"/>
</dbReference>
<name>A0A7C0Y4A9_DESA2</name>
<feature type="domain" description="Helix-hairpin-helix DNA-binding motif class 1" evidence="1">
    <location>
        <begin position="64"/>
        <end position="83"/>
    </location>
</feature>
<dbReference type="GO" id="GO:0006281">
    <property type="term" value="P:DNA repair"/>
    <property type="evidence" value="ECO:0007669"/>
    <property type="project" value="InterPro"/>
</dbReference>